<organism evidence="1 2">
    <name type="scientific">Jatropha curcas</name>
    <name type="common">Barbados nut</name>
    <dbReference type="NCBI Taxonomy" id="180498"/>
    <lineage>
        <taxon>Eukaryota</taxon>
        <taxon>Viridiplantae</taxon>
        <taxon>Streptophyta</taxon>
        <taxon>Embryophyta</taxon>
        <taxon>Tracheophyta</taxon>
        <taxon>Spermatophyta</taxon>
        <taxon>Magnoliopsida</taxon>
        <taxon>eudicotyledons</taxon>
        <taxon>Gunneridae</taxon>
        <taxon>Pentapetalae</taxon>
        <taxon>rosids</taxon>
        <taxon>fabids</taxon>
        <taxon>Malpighiales</taxon>
        <taxon>Euphorbiaceae</taxon>
        <taxon>Crotonoideae</taxon>
        <taxon>Jatropheae</taxon>
        <taxon>Jatropha</taxon>
    </lineage>
</organism>
<dbReference type="EMBL" id="KK914582">
    <property type="protein sequence ID" value="KDP32278.1"/>
    <property type="molecule type" value="Genomic_DNA"/>
</dbReference>
<sequence>MYIVTGLEFRAALRPCGAPRALPLDSEASLAIPYHTGFALPWAHQESGSALNQLCPRGIYPACTQALGGVSTQG</sequence>
<proteinExistence type="predicted"/>
<dbReference type="Proteomes" id="UP000027138">
    <property type="component" value="Unassembled WGS sequence"/>
</dbReference>
<name>A0A067KBB5_JATCU</name>
<protein>
    <submittedName>
        <fullName evidence="1">Uncharacterized protein</fullName>
    </submittedName>
</protein>
<accession>A0A067KBB5</accession>
<evidence type="ECO:0000313" key="1">
    <source>
        <dbReference type="EMBL" id="KDP32278.1"/>
    </source>
</evidence>
<dbReference type="AlphaFoldDB" id="A0A067KBB5"/>
<keyword evidence="2" id="KW-1185">Reference proteome</keyword>
<gene>
    <name evidence="1" type="ORF">JCGZ_13203</name>
</gene>
<evidence type="ECO:0000313" key="2">
    <source>
        <dbReference type="Proteomes" id="UP000027138"/>
    </source>
</evidence>
<reference evidence="1 2" key="1">
    <citation type="journal article" date="2014" name="PLoS ONE">
        <title>Global Analysis of Gene Expression Profiles in Physic Nut (Jatropha curcas L.) Seedlings Exposed to Salt Stress.</title>
        <authorList>
            <person name="Zhang L."/>
            <person name="Zhang C."/>
            <person name="Wu P."/>
            <person name="Chen Y."/>
            <person name="Li M."/>
            <person name="Jiang H."/>
            <person name="Wu G."/>
        </authorList>
    </citation>
    <scope>NUCLEOTIDE SEQUENCE [LARGE SCALE GENOMIC DNA]</scope>
    <source>
        <strain evidence="2">cv. GZQX0401</strain>
        <tissue evidence="1">Young leaves</tissue>
    </source>
</reference>